<dbReference type="AlphaFoldDB" id="A0A1L3MQV0"/>
<evidence type="ECO:0000313" key="9">
    <source>
        <dbReference type="EMBL" id="APH04672.1"/>
    </source>
</evidence>
<accession>A0A1L3MQV0</accession>
<evidence type="ECO:0000256" key="7">
    <source>
        <dbReference type="SAM" id="Phobius"/>
    </source>
</evidence>
<dbReference type="SUPFAM" id="SSF103481">
    <property type="entry name" value="Multidrug resistance efflux transporter EmrE"/>
    <property type="match status" value="2"/>
</dbReference>
<dbReference type="InterPro" id="IPR000620">
    <property type="entry name" value="EamA_dom"/>
</dbReference>
<dbReference type="Pfam" id="PF00892">
    <property type="entry name" value="EamA"/>
    <property type="match status" value="2"/>
</dbReference>
<dbReference type="KEGG" id="bwh:A9C19_07885"/>
<comment type="subcellular location">
    <subcellularLocation>
        <location evidence="1">Cell membrane</location>
        <topology evidence="1">Multi-pass membrane protein</topology>
    </subcellularLocation>
</comment>
<dbReference type="STRING" id="1547283.A9C19_07885"/>
<gene>
    <name evidence="9" type="ORF">A9C19_07885</name>
</gene>
<name>A0A1L3MQV0_9BACI</name>
<feature type="transmembrane region" description="Helical" evidence="7">
    <location>
        <begin position="212"/>
        <end position="231"/>
    </location>
</feature>
<feature type="transmembrane region" description="Helical" evidence="7">
    <location>
        <begin position="121"/>
        <end position="138"/>
    </location>
</feature>
<feature type="domain" description="EamA" evidence="8">
    <location>
        <begin position="146"/>
        <end position="283"/>
    </location>
</feature>
<protein>
    <recommendedName>
        <fullName evidence="8">EamA domain-containing protein</fullName>
    </recommendedName>
</protein>
<reference evidence="9 10" key="1">
    <citation type="journal article" date="2016" name="Sci. Rep.">
        <title>Complete genome sequence and transcriptomic analysis of a novel marine strain Bacillus weihaiensis reveals the mechanism of brown algae degradation.</title>
        <authorList>
            <person name="Zhu Y."/>
            <person name="Chen P."/>
            <person name="Bao Y."/>
            <person name="Men Y."/>
            <person name="Zeng Y."/>
            <person name="Yang J."/>
            <person name="Sun J."/>
            <person name="Sun Y."/>
        </authorList>
    </citation>
    <scope>NUCLEOTIDE SEQUENCE [LARGE SCALE GENOMIC DNA]</scope>
    <source>
        <strain evidence="9 10">Alg07</strain>
    </source>
</reference>
<keyword evidence="4 7" id="KW-0812">Transmembrane</keyword>
<evidence type="ECO:0000256" key="5">
    <source>
        <dbReference type="ARBA" id="ARBA00022989"/>
    </source>
</evidence>
<evidence type="ECO:0000259" key="8">
    <source>
        <dbReference type="Pfam" id="PF00892"/>
    </source>
</evidence>
<dbReference type="EMBL" id="CP016020">
    <property type="protein sequence ID" value="APH04672.1"/>
    <property type="molecule type" value="Genomic_DNA"/>
</dbReference>
<evidence type="ECO:0000256" key="3">
    <source>
        <dbReference type="ARBA" id="ARBA00022475"/>
    </source>
</evidence>
<evidence type="ECO:0000256" key="1">
    <source>
        <dbReference type="ARBA" id="ARBA00004651"/>
    </source>
</evidence>
<evidence type="ECO:0000256" key="4">
    <source>
        <dbReference type="ARBA" id="ARBA00022692"/>
    </source>
</evidence>
<feature type="transmembrane region" description="Helical" evidence="7">
    <location>
        <begin position="243"/>
        <end position="263"/>
    </location>
</feature>
<dbReference type="InterPro" id="IPR051258">
    <property type="entry name" value="Diverse_Substrate_Transporter"/>
</dbReference>
<dbReference type="RefSeq" id="WP_072579462.1">
    <property type="nucleotide sequence ID" value="NZ_CP016020.1"/>
</dbReference>
<keyword evidence="10" id="KW-1185">Reference proteome</keyword>
<keyword evidence="6 7" id="KW-0472">Membrane</keyword>
<evidence type="ECO:0000256" key="6">
    <source>
        <dbReference type="ARBA" id="ARBA00023136"/>
    </source>
</evidence>
<dbReference type="InterPro" id="IPR037185">
    <property type="entry name" value="EmrE-like"/>
</dbReference>
<keyword evidence="5 7" id="KW-1133">Transmembrane helix</keyword>
<evidence type="ECO:0000256" key="2">
    <source>
        <dbReference type="ARBA" id="ARBA00007362"/>
    </source>
</evidence>
<keyword evidence="3" id="KW-1003">Cell membrane</keyword>
<sequence>MKKLYADGSLLFVAFIWGATFVVVQQAIAFVPPLLFNSIRFLLAILLLLPFVKRSSLHNKPSNTLLFSGILLGFFLFIGYAFQTVGLLFTTSSKAGFITGLSVIIVPLLSILILKDKPRSIVFLSAIIGAIGLYLLSISDLNGLNFGDLLVLVCAIGFALHIIYTGKYAKNFNPLFLTITQLLTVSILSLISSLIFEDYSHITYHDFIQRDVIIALLTTSFLATAVAFFVQTKYQRVTSAARVALIFAMEPVFAAITAYLMLGERLTEKGMIGCLFIFTAMLVAELPGIPFKKSKPSLYEKA</sequence>
<dbReference type="Proteomes" id="UP000181936">
    <property type="component" value="Chromosome"/>
</dbReference>
<feature type="transmembrane region" description="Helical" evidence="7">
    <location>
        <begin position="95"/>
        <end position="114"/>
    </location>
</feature>
<feature type="transmembrane region" description="Helical" evidence="7">
    <location>
        <begin position="175"/>
        <end position="196"/>
    </location>
</feature>
<feature type="transmembrane region" description="Helical" evidence="7">
    <location>
        <begin position="269"/>
        <end position="291"/>
    </location>
</feature>
<feature type="domain" description="EamA" evidence="8">
    <location>
        <begin position="10"/>
        <end position="137"/>
    </location>
</feature>
<dbReference type="PANTHER" id="PTHR42920:SF5">
    <property type="entry name" value="EAMA DOMAIN-CONTAINING PROTEIN"/>
    <property type="match status" value="1"/>
</dbReference>
<proteinExistence type="inferred from homology"/>
<feature type="transmembrane region" description="Helical" evidence="7">
    <location>
        <begin position="9"/>
        <end position="28"/>
    </location>
</feature>
<evidence type="ECO:0000313" key="10">
    <source>
        <dbReference type="Proteomes" id="UP000181936"/>
    </source>
</evidence>
<feature type="transmembrane region" description="Helical" evidence="7">
    <location>
        <begin position="144"/>
        <end position="163"/>
    </location>
</feature>
<dbReference type="OrthoDB" id="9804865at2"/>
<dbReference type="PANTHER" id="PTHR42920">
    <property type="entry name" value="OS03G0707200 PROTEIN-RELATED"/>
    <property type="match status" value="1"/>
</dbReference>
<feature type="transmembrane region" description="Helical" evidence="7">
    <location>
        <begin position="64"/>
        <end position="83"/>
    </location>
</feature>
<organism evidence="9 10">
    <name type="scientific">Bacillus weihaiensis</name>
    <dbReference type="NCBI Taxonomy" id="1547283"/>
    <lineage>
        <taxon>Bacteria</taxon>
        <taxon>Bacillati</taxon>
        <taxon>Bacillota</taxon>
        <taxon>Bacilli</taxon>
        <taxon>Bacillales</taxon>
        <taxon>Bacillaceae</taxon>
        <taxon>Bacillus</taxon>
    </lineage>
</organism>
<feature type="transmembrane region" description="Helical" evidence="7">
    <location>
        <begin position="34"/>
        <end position="52"/>
    </location>
</feature>
<dbReference type="GO" id="GO:0005886">
    <property type="term" value="C:plasma membrane"/>
    <property type="evidence" value="ECO:0007669"/>
    <property type="project" value="UniProtKB-SubCell"/>
</dbReference>
<comment type="similarity">
    <text evidence="2">Belongs to the EamA transporter family.</text>
</comment>